<comment type="subunit">
    <text evidence="12">Homodimer.</text>
</comment>
<dbReference type="PANTHER" id="PTHR43410:SF1">
    <property type="entry name" value="NITRIC OXIDE SYNTHASE"/>
    <property type="match status" value="1"/>
</dbReference>
<evidence type="ECO:0000256" key="8">
    <source>
        <dbReference type="ARBA" id="ARBA00022723"/>
    </source>
</evidence>
<dbReference type="InterPro" id="IPR017142">
    <property type="entry name" value="Nitric_oxide_synthase_Oase-su"/>
</dbReference>
<evidence type="ECO:0000256" key="4">
    <source>
        <dbReference type="ARBA" id="ARBA00005411"/>
    </source>
</evidence>
<dbReference type="EMBL" id="BKAV01000026">
    <property type="protein sequence ID" value="GEQ01121.1"/>
    <property type="molecule type" value="Genomic_DNA"/>
</dbReference>
<accession>A0A380CBF8</accession>
<dbReference type="InterPro" id="IPR004030">
    <property type="entry name" value="NOS_N"/>
</dbReference>
<evidence type="ECO:0000259" key="14">
    <source>
        <dbReference type="Pfam" id="PF02898"/>
    </source>
</evidence>
<evidence type="ECO:0000313" key="15">
    <source>
        <dbReference type="EMBL" id="GEQ01121.1"/>
    </source>
</evidence>
<dbReference type="InterPro" id="IPR036119">
    <property type="entry name" value="NOS_N_sf"/>
</dbReference>
<organism evidence="16 17">
    <name type="scientific">Staphylococcus arlettae</name>
    <dbReference type="NCBI Taxonomy" id="29378"/>
    <lineage>
        <taxon>Bacteria</taxon>
        <taxon>Bacillati</taxon>
        <taxon>Bacillota</taxon>
        <taxon>Bacilli</taxon>
        <taxon>Bacillales</taxon>
        <taxon>Staphylococcaceae</taxon>
        <taxon>Staphylococcus</taxon>
    </lineage>
</organism>
<dbReference type="GO" id="GO:0020037">
    <property type="term" value="F:heme binding"/>
    <property type="evidence" value="ECO:0007669"/>
    <property type="project" value="InterPro"/>
</dbReference>
<evidence type="ECO:0000256" key="6">
    <source>
        <dbReference type="ARBA" id="ARBA00018859"/>
    </source>
</evidence>
<dbReference type="RefSeq" id="WP_002509153.1">
    <property type="nucleotide sequence ID" value="NZ_BKAV01000026.1"/>
</dbReference>
<evidence type="ECO:0000256" key="12">
    <source>
        <dbReference type="PIRNR" id="PIRNR037219"/>
    </source>
</evidence>
<dbReference type="PIRSF" id="PIRSF037219">
    <property type="entry name" value="NOS_oxygenase"/>
    <property type="match status" value="1"/>
</dbReference>
<dbReference type="EC" id="1.14.14.47" evidence="5 12"/>
<feature type="binding site" description="axial binding residue" evidence="13">
    <location>
        <position position="61"/>
    </location>
    <ligand>
        <name>heme</name>
        <dbReference type="ChEBI" id="CHEBI:30413"/>
    </ligand>
    <ligandPart>
        <name>Fe</name>
        <dbReference type="ChEBI" id="CHEBI:18248"/>
    </ligandPart>
</feature>
<dbReference type="InterPro" id="IPR050607">
    <property type="entry name" value="NOS"/>
</dbReference>
<protein>
    <recommendedName>
        <fullName evidence="6 12">Nitric oxide synthase oxygenase</fullName>
        <ecNumber evidence="5 12">1.14.14.47</ecNumber>
    </recommendedName>
</protein>
<evidence type="ECO:0000313" key="16">
    <source>
        <dbReference type="EMBL" id="SUJ15730.1"/>
    </source>
</evidence>
<reference evidence="16 17" key="1">
    <citation type="submission" date="2018-06" db="EMBL/GenBank/DDBJ databases">
        <authorList>
            <consortium name="Pathogen Informatics"/>
            <person name="Doyle S."/>
        </authorList>
    </citation>
    <scope>NUCLEOTIDE SEQUENCE [LARGE SCALE GENOMIC DNA]</scope>
    <source>
        <strain evidence="16 17">NCTC12413</strain>
    </source>
</reference>
<dbReference type="Pfam" id="PF02898">
    <property type="entry name" value="NO_synthase"/>
    <property type="match status" value="1"/>
</dbReference>
<keyword evidence="7 12" id="KW-0349">Heme</keyword>
<keyword evidence="9 12" id="KW-0560">Oxidoreductase</keyword>
<dbReference type="Proteomes" id="UP000254956">
    <property type="component" value="Unassembled WGS sequence"/>
</dbReference>
<dbReference type="GO" id="GO:0004517">
    <property type="term" value="F:nitric-oxide synthase activity"/>
    <property type="evidence" value="ECO:0007669"/>
    <property type="project" value="InterPro"/>
</dbReference>
<dbReference type="CDD" id="cd00794">
    <property type="entry name" value="NOS_oxygenase_prok"/>
    <property type="match status" value="1"/>
</dbReference>
<evidence type="ECO:0000256" key="3">
    <source>
        <dbReference type="ARBA" id="ARBA00002642"/>
    </source>
</evidence>
<comment type="catalytic activity">
    <reaction evidence="11">
        <text>3 reduced [flavodoxin] + 2 L-arginine + 4 O2 = 3 oxidized [flavodoxin] + 2 L-citrulline + 2 nitric oxide + 4 H2O + 5 H(+)</text>
        <dbReference type="Rhea" id="RHEA:52324"/>
        <dbReference type="Rhea" id="RHEA-COMP:10622"/>
        <dbReference type="Rhea" id="RHEA-COMP:10623"/>
        <dbReference type="ChEBI" id="CHEBI:15377"/>
        <dbReference type="ChEBI" id="CHEBI:15378"/>
        <dbReference type="ChEBI" id="CHEBI:15379"/>
        <dbReference type="ChEBI" id="CHEBI:16480"/>
        <dbReference type="ChEBI" id="CHEBI:32682"/>
        <dbReference type="ChEBI" id="CHEBI:57618"/>
        <dbReference type="ChEBI" id="CHEBI:57743"/>
        <dbReference type="ChEBI" id="CHEBI:58210"/>
        <dbReference type="EC" id="1.14.14.47"/>
    </reaction>
</comment>
<sequence>MLTEAKNFITQMYSELNYDNQSLNERLTAISAEITDTGSYTHTYEELSYGAKMAWRNSNRCIGRFFWNTLTVQDARDVDDEDTFIASINHHINEATNNGKIKPFITIYHPEHPPKIFNNQLIRYAGYDDYGDPAEKQVTALAQQLGWQGNNTNFDVLPLIYAMPNQPVTYYEYPSEIIKEVAITHDQYPKLKSLALKWYAVPIISNMDLKIGGITYPTAPFNGWYMVNEIAVRNFTDSYRYNLLESVAEALEFDTLKNNSFNKDRTLVELNHAVYHSFKQAGVSIVDHHTASKQFSLFEQNEYQNKRDVTGKWSWLVPSLSPTLVSNYHHGYPNIMNDPNFHYKQQEKRGCPFH</sequence>
<evidence type="ECO:0000256" key="11">
    <source>
        <dbReference type="ARBA" id="ARBA00048713"/>
    </source>
</evidence>
<evidence type="ECO:0000256" key="9">
    <source>
        <dbReference type="ARBA" id="ARBA00023002"/>
    </source>
</evidence>
<dbReference type="Gene3D" id="3.90.440.10">
    <property type="entry name" value="Nitric Oxide Synthase,Heme Domain,Chain A domain 2"/>
    <property type="match status" value="1"/>
</dbReference>
<dbReference type="SUPFAM" id="SSF56512">
    <property type="entry name" value="Nitric oxide (NO) synthase oxygenase domain"/>
    <property type="match status" value="1"/>
</dbReference>
<dbReference type="EMBL" id="UGZE01000001">
    <property type="protein sequence ID" value="SUJ15730.1"/>
    <property type="molecule type" value="Genomic_DNA"/>
</dbReference>
<keyword evidence="8 12" id="KW-0479">Metal-binding</keyword>
<dbReference type="InterPro" id="IPR044944">
    <property type="entry name" value="NOS_dom_3"/>
</dbReference>
<dbReference type="Gene3D" id="3.90.1230.10">
    <property type="entry name" value="Nitric Oxide Synthase, Chain A, domain 3"/>
    <property type="match status" value="1"/>
</dbReference>
<keyword evidence="10 12" id="KW-0408">Iron</keyword>
<dbReference type="GO" id="GO:0006809">
    <property type="term" value="P:nitric oxide biosynthetic process"/>
    <property type="evidence" value="ECO:0007669"/>
    <property type="project" value="InterPro"/>
</dbReference>
<reference evidence="15 18" key="2">
    <citation type="submission" date="2019-07" db="EMBL/GenBank/DDBJ databases">
        <title>Whole genome shotgun sequence of Staphylococcus arlettae NBRC 109765.</title>
        <authorList>
            <person name="Hosoyama A."/>
            <person name="Uohara A."/>
            <person name="Ohji S."/>
            <person name="Ichikawa N."/>
        </authorList>
    </citation>
    <scope>NUCLEOTIDE SEQUENCE [LARGE SCALE GENOMIC DNA]</scope>
    <source>
        <strain evidence="15 18">NBRC 109765</strain>
    </source>
</reference>
<evidence type="ECO:0000256" key="7">
    <source>
        <dbReference type="ARBA" id="ARBA00022617"/>
    </source>
</evidence>
<keyword evidence="18" id="KW-1185">Reference proteome</keyword>
<dbReference type="Proteomes" id="UP000321598">
    <property type="component" value="Unassembled WGS sequence"/>
</dbReference>
<evidence type="ECO:0000256" key="13">
    <source>
        <dbReference type="PIRSR" id="PIRSR037219-1"/>
    </source>
</evidence>
<comment type="miscellaneous">
    <text evidence="12">This protein is similar to the oxygenase domain of eukaryotic nitric oxide synthases but lacks the reductase domain which, in eukaryotes, is responsible for transfer of electrons to the ferric heme during nitric oxide synthesis.</text>
</comment>
<dbReference type="OrthoDB" id="3398374at2"/>
<feature type="domain" description="Nitric oxide synthase (NOS)" evidence="14">
    <location>
        <begin position="2"/>
        <end position="347"/>
    </location>
</feature>
<dbReference type="Gene3D" id="3.90.340.10">
    <property type="entry name" value="Nitric Oxide Synthase, Chain A, domain 1"/>
    <property type="match status" value="1"/>
</dbReference>
<dbReference type="InterPro" id="IPR044943">
    <property type="entry name" value="NOS_dom_1"/>
</dbReference>
<proteinExistence type="inferred from homology"/>
<comment type="function">
    <text evidence="3 12">Catalyzes the production of nitric oxide.</text>
</comment>
<comment type="cofactor">
    <cofactor evidence="2 12 13">
        <name>heme</name>
        <dbReference type="ChEBI" id="CHEBI:30413"/>
    </cofactor>
</comment>
<evidence type="ECO:0000256" key="10">
    <source>
        <dbReference type="ARBA" id="ARBA00023004"/>
    </source>
</evidence>
<evidence type="ECO:0000313" key="17">
    <source>
        <dbReference type="Proteomes" id="UP000254956"/>
    </source>
</evidence>
<evidence type="ECO:0000313" key="18">
    <source>
        <dbReference type="Proteomes" id="UP000321598"/>
    </source>
</evidence>
<evidence type="ECO:0000256" key="1">
    <source>
        <dbReference type="ARBA" id="ARBA00001963"/>
    </source>
</evidence>
<evidence type="ECO:0000256" key="5">
    <source>
        <dbReference type="ARBA" id="ARBA00012735"/>
    </source>
</evidence>
<gene>
    <name evidence="16" type="primary">nos</name>
    <name evidence="16" type="ORF">NCTC12413_00920</name>
    <name evidence="15" type="ORF">SAR03_21580</name>
</gene>
<dbReference type="InterPro" id="IPR044940">
    <property type="entry name" value="NOS_dom_2"/>
</dbReference>
<evidence type="ECO:0000256" key="2">
    <source>
        <dbReference type="ARBA" id="ARBA00001971"/>
    </source>
</evidence>
<dbReference type="PANTHER" id="PTHR43410">
    <property type="entry name" value="NITRIC OXIDE SYNTHASE OXYGENASE"/>
    <property type="match status" value="1"/>
</dbReference>
<comment type="cofactor">
    <cofactor evidence="1">
        <name>(6S)-5,6,7,8-tetrahydrofolate</name>
        <dbReference type="ChEBI" id="CHEBI:57453"/>
    </cofactor>
</comment>
<dbReference type="GO" id="GO:0046872">
    <property type="term" value="F:metal ion binding"/>
    <property type="evidence" value="ECO:0007669"/>
    <property type="project" value="UniProtKB-KW"/>
</dbReference>
<dbReference type="STRING" id="1212545.SARL_01865"/>
<name>A0A380CBF8_9STAP</name>
<comment type="similarity">
    <text evidence="4 12">Belongs to the NOS family. Bacterial NOS oxygenase subfamily.</text>
</comment>
<dbReference type="AlphaFoldDB" id="A0A380CBF8"/>